<feature type="transmembrane region" description="Helical" evidence="7">
    <location>
        <begin position="363"/>
        <end position="386"/>
    </location>
</feature>
<protein>
    <recommendedName>
        <fullName evidence="7">TRAP transporter large permease protein</fullName>
    </recommendedName>
</protein>
<reference evidence="10" key="1">
    <citation type="submission" date="2013-04" db="EMBL/GenBank/DDBJ databases">
        <title>Thioclava sp. 13D2W-2 Genome Sequencing.</title>
        <authorList>
            <person name="Lai Q."/>
            <person name="Li G."/>
            <person name="Shao Z."/>
        </authorList>
    </citation>
    <scope>NUCLEOTIDE SEQUENCE [LARGE SCALE GENOMIC DNA]</scope>
    <source>
        <strain evidence="10">13D2W-2</strain>
    </source>
</reference>
<comment type="function">
    <text evidence="7">Part of the tripartite ATP-independent periplasmic (TRAP) transport system.</text>
</comment>
<evidence type="ECO:0000256" key="3">
    <source>
        <dbReference type="ARBA" id="ARBA00022519"/>
    </source>
</evidence>
<evidence type="ECO:0000313" key="10">
    <source>
        <dbReference type="Proteomes" id="UP000028607"/>
    </source>
</evidence>
<evidence type="ECO:0000256" key="5">
    <source>
        <dbReference type="ARBA" id="ARBA00022989"/>
    </source>
</evidence>
<comment type="subunit">
    <text evidence="7">The complex comprises the extracytoplasmic solute receptor protein and the two transmembrane proteins.</text>
</comment>
<keyword evidence="4 7" id="KW-0812">Transmembrane</keyword>
<dbReference type="EMBL" id="AQRC01000021">
    <property type="protein sequence ID" value="KFE33385.1"/>
    <property type="molecule type" value="Genomic_DNA"/>
</dbReference>
<dbReference type="STRING" id="1317124.DW2_18104"/>
<accession>A0A085TRN8</accession>
<evidence type="ECO:0000313" key="9">
    <source>
        <dbReference type="EMBL" id="KFE33385.1"/>
    </source>
</evidence>
<keyword evidence="5 7" id="KW-1133">Transmembrane helix</keyword>
<dbReference type="InterPro" id="IPR010656">
    <property type="entry name" value="DctM"/>
</dbReference>
<keyword evidence="3 7" id="KW-0997">Cell inner membrane</keyword>
<feature type="transmembrane region" description="Helical" evidence="7">
    <location>
        <begin position="98"/>
        <end position="127"/>
    </location>
</feature>
<comment type="subcellular location">
    <subcellularLocation>
        <location evidence="1 7">Cell inner membrane</location>
        <topology evidence="1 7">Multi-pass membrane protein</topology>
    </subcellularLocation>
</comment>
<evidence type="ECO:0000259" key="8">
    <source>
        <dbReference type="Pfam" id="PF06808"/>
    </source>
</evidence>
<comment type="caution">
    <text evidence="9">The sequence shown here is derived from an EMBL/GenBank/DDBJ whole genome shotgun (WGS) entry which is preliminary data.</text>
</comment>
<dbReference type="NCBIfam" id="TIGR00786">
    <property type="entry name" value="dctM"/>
    <property type="match status" value="1"/>
</dbReference>
<dbReference type="AlphaFoldDB" id="A0A085TRN8"/>
<dbReference type="Pfam" id="PF06808">
    <property type="entry name" value="DctM"/>
    <property type="match status" value="1"/>
</dbReference>
<evidence type="ECO:0000256" key="6">
    <source>
        <dbReference type="ARBA" id="ARBA00023136"/>
    </source>
</evidence>
<feature type="transmembrane region" description="Helical" evidence="7">
    <location>
        <begin position="339"/>
        <end position="357"/>
    </location>
</feature>
<organism evidence="9 10">
    <name type="scientific">Thioclava atlantica</name>
    <dbReference type="NCBI Taxonomy" id="1317124"/>
    <lineage>
        <taxon>Bacteria</taxon>
        <taxon>Pseudomonadati</taxon>
        <taxon>Pseudomonadota</taxon>
        <taxon>Alphaproteobacteria</taxon>
        <taxon>Rhodobacterales</taxon>
        <taxon>Paracoccaceae</taxon>
        <taxon>Thioclava</taxon>
    </lineage>
</organism>
<gene>
    <name evidence="9" type="ORF">DW2_18104</name>
</gene>
<keyword evidence="7" id="KW-0813">Transport</keyword>
<feature type="transmembrane region" description="Helical" evidence="7">
    <location>
        <begin position="310"/>
        <end position="332"/>
    </location>
</feature>
<feature type="transmembrane region" description="Helical" evidence="7">
    <location>
        <begin position="171"/>
        <end position="195"/>
    </location>
</feature>
<sequence length="433" mass="45163">MDAIVAIVTLGALVGLLAMGLWVSLALLAVAALSVTLFTHVPMGQLMASAGWSSTASYPLTALPLFIWMGEILTRSRLSAYLFDGLAPWMRRLPGGLVHVNIIGCGVFAAVSGSSAATCATVGRMSVPELKRRGYDESLIFGTLAGSATLGLLIPPSIILIVYGVSAEQSIARLFIAGVVPGLMLIALFMGYVMIRATFSQNLVPAPEPAIPFAQKLVLSRRLIPVVMLIVGVIGSIYAGLASPTDAAAVGILLSLIVVGLSGDLSWATFRDGLYGAVRTNCMIGLIVAAASFLTAAMGFIGLPANLASWIGQMGLNAPALIAALTLVFIFLGCILDGVSIVILTTAIILPMVQAAGIDPLWFGIYLVVTVEMSQITPPVGFNLFVIQGMTGANILRIARAAFPFFLLMLVAIFLLVVFPGLATWLPGAMLGS</sequence>
<dbReference type="PANTHER" id="PTHR33362:SF5">
    <property type="entry name" value="C4-DICARBOXYLATE TRAP TRANSPORTER LARGE PERMEASE PROTEIN DCTM"/>
    <property type="match status" value="1"/>
</dbReference>
<keyword evidence="10" id="KW-1185">Reference proteome</keyword>
<dbReference type="OrthoDB" id="9790209at2"/>
<feature type="domain" description="TRAP C4-dicarboxylate transport system permease DctM subunit" evidence="8">
    <location>
        <begin position="10"/>
        <end position="422"/>
    </location>
</feature>
<evidence type="ECO:0000256" key="2">
    <source>
        <dbReference type="ARBA" id="ARBA00022475"/>
    </source>
</evidence>
<reference evidence="9 10" key="2">
    <citation type="journal article" date="2015" name="Antonie Van Leeuwenhoek">
        <title>Thioclava indica sp. nov., isolated from surface seawater of the Indian Ocean.</title>
        <authorList>
            <person name="Liu Y."/>
            <person name="Lai Q."/>
            <person name="Du J."/>
            <person name="Xu H."/>
            <person name="Jiang L."/>
            <person name="Shao Z."/>
        </authorList>
    </citation>
    <scope>NUCLEOTIDE SEQUENCE [LARGE SCALE GENOMIC DNA]</scope>
    <source>
        <strain evidence="9 10">13D2W-2</strain>
    </source>
</reference>
<dbReference type="InterPro" id="IPR004681">
    <property type="entry name" value="TRAP_DctM"/>
</dbReference>
<dbReference type="PIRSF" id="PIRSF006066">
    <property type="entry name" value="HI0050"/>
    <property type="match status" value="1"/>
</dbReference>
<evidence type="ECO:0000256" key="1">
    <source>
        <dbReference type="ARBA" id="ARBA00004429"/>
    </source>
</evidence>
<dbReference type="GO" id="GO:0005886">
    <property type="term" value="C:plasma membrane"/>
    <property type="evidence" value="ECO:0007669"/>
    <property type="project" value="UniProtKB-SubCell"/>
</dbReference>
<keyword evidence="6 7" id="KW-0472">Membrane</keyword>
<evidence type="ECO:0000256" key="7">
    <source>
        <dbReference type="RuleBase" id="RU369079"/>
    </source>
</evidence>
<feature type="transmembrane region" description="Helical" evidence="7">
    <location>
        <begin position="223"/>
        <end position="241"/>
    </location>
</feature>
<keyword evidence="2" id="KW-1003">Cell membrane</keyword>
<dbReference type="RefSeq" id="WP_038148723.1">
    <property type="nucleotide sequence ID" value="NZ_AQRC01000021.1"/>
</dbReference>
<dbReference type="eggNOG" id="COG1593">
    <property type="taxonomic scope" value="Bacteria"/>
</dbReference>
<comment type="similarity">
    <text evidence="7">Belongs to the TRAP transporter large permease family.</text>
</comment>
<feature type="transmembrane region" description="Helical" evidence="7">
    <location>
        <begin position="282"/>
        <end position="304"/>
    </location>
</feature>
<dbReference type="PANTHER" id="PTHR33362">
    <property type="entry name" value="SIALIC ACID TRAP TRANSPORTER PERMEASE PROTEIN SIAT-RELATED"/>
    <property type="match status" value="1"/>
</dbReference>
<dbReference type="PATRIC" id="fig|1317124.6.peg.3641"/>
<feature type="transmembrane region" description="Helical" evidence="7">
    <location>
        <begin position="139"/>
        <end position="165"/>
    </location>
</feature>
<name>A0A085TRN8_9RHOB</name>
<proteinExistence type="inferred from homology"/>
<feature type="transmembrane region" description="Helical" evidence="7">
    <location>
        <begin position="398"/>
        <end position="423"/>
    </location>
</feature>
<dbReference type="Proteomes" id="UP000028607">
    <property type="component" value="Unassembled WGS sequence"/>
</dbReference>
<dbReference type="GO" id="GO:0022857">
    <property type="term" value="F:transmembrane transporter activity"/>
    <property type="evidence" value="ECO:0007669"/>
    <property type="project" value="UniProtKB-UniRule"/>
</dbReference>
<feature type="transmembrane region" description="Helical" evidence="7">
    <location>
        <begin position="247"/>
        <end position="270"/>
    </location>
</feature>
<feature type="transmembrane region" description="Helical" evidence="7">
    <location>
        <begin position="6"/>
        <end position="38"/>
    </location>
</feature>
<feature type="transmembrane region" description="Helical" evidence="7">
    <location>
        <begin position="50"/>
        <end position="69"/>
    </location>
</feature>
<evidence type="ECO:0000256" key="4">
    <source>
        <dbReference type="ARBA" id="ARBA00022692"/>
    </source>
</evidence>